<reference evidence="2" key="1">
    <citation type="submission" date="2020-08" db="EMBL/GenBank/DDBJ databases">
        <title>Genome public.</title>
        <authorList>
            <person name="Liu C."/>
            <person name="Sun Q."/>
        </authorList>
    </citation>
    <scope>NUCLEOTIDE SEQUENCE</scope>
    <source>
        <strain evidence="2">BX8</strain>
    </source>
</reference>
<evidence type="ECO:0000313" key="3">
    <source>
        <dbReference type="Proteomes" id="UP000659630"/>
    </source>
</evidence>
<protein>
    <submittedName>
        <fullName evidence="2">LytTR family transcriptional regulator</fullName>
    </submittedName>
</protein>
<keyword evidence="3" id="KW-1185">Reference proteome</keyword>
<accession>A0A923KUW3</accession>
<organism evidence="2 3">
    <name type="scientific">Anaerofilum hominis</name>
    <dbReference type="NCBI Taxonomy" id="2763016"/>
    <lineage>
        <taxon>Bacteria</taxon>
        <taxon>Bacillati</taxon>
        <taxon>Bacillota</taxon>
        <taxon>Clostridia</taxon>
        <taxon>Eubacteriales</taxon>
        <taxon>Oscillospiraceae</taxon>
        <taxon>Anaerofilum</taxon>
    </lineage>
</organism>
<feature type="domain" description="HTH LytTR-type" evidence="1">
    <location>
        <begin position="161"/>
        <end position="259"/>
    </location>
</feature>
<dbReference type="Gene3D" id="2.40.50.1020">
    <property type="entry name" value="LytTr DNA-binding domain"/>
    <property type="match status" value="1"/>
</dbReference>
<evidence type="ECO:0000259" key="1">
    <source>
        <dbReference type="PROSITE" id="PS50930"/>
    </source>
</evidence>
<dbReference type="Proteomes" id="UP000659630">
    <property type="component" value="Unassembled WGS sequence"/>
</dbReference>
<dbReference type="SUPFAM" id="SSF54427">
    <property type="entry name" value="NTF2-like"/>
    <property type="match status" value="1"/>
</dbReference>
<dbReference type="PROSITE" id="PS50930">
    <property type="entry name" value="HTH_LYTTR"/>
    <property type="match status" value="1"/>
</dbReference>
<dbReference type="InterPro" id="IPR032710">
    <property type="entry name" value="NTF2-like_dom_sf"/>
</dbReference>
<dbReference type="AlphaFoldDB" id="A0A923KUW3"/>
<comment type="caution">
    <text evidence="2">The sequence shown here is derived from an EMBL/GenBank/DDBJ whole genome shotgun (WGS) entry which is preliminary data.</text>
</comment>
<dbReference type="Pfam" id="PF04397">
    <property type="entry name" value="LytTR"/>
    <property type="match status" value="1"/>
</dbReference>
<dbReference type="SMART" id="SM00850">
    <property type="entry name" value="LytTR"/>
    <property type="match status" value="1"/>
</dbReference>
<dbReference type="InterPro" id="IPR027843">
    <property type="entry name" value="DUF4440"/>
</dbReference>
<sequence length="263" mass="29858">MAKKKIDPEEVAALTKEMFHAYYAGDLERWFSYLCPDSIYIGTGEPMLFGGDAIQSHFKAFQGQTAEVVEEEYYPIPLSDTAAQVCGNIAVKNKGVPFIAVTHFTMSWRLINDELKMVHQHNSYEYTQPEARGERGVLQMDMSTTQFVRSLLLERPIGKHLAIQSGSQTVFINPYTVLYVQSQRKRTELVGVDKIISCNSSIGELAKQLPEVFYPLHRSYLVNTLYITALRRFEVELISGIVLPIPAVTYTQVKQDLKLLIKK</sequence>
<gene>
    <name evidence="2" type="ORF">H8S23_01265</name>
</gene>
<proteinExistence type="predicted"/>
<dbReference type="InterPro" id="IPR007492">
    <property type="entry name" value="LytTR_DNA-bd_dom"/>
</dbReference>
<dbReference type="Gene3D" id="3.10.450.50">
    <property type="match status" value="1"/>
</dbReference>
<evidence type="ECO:0000313" key="2">
    <source>
        <dbReference type="EMBL" id="MBC5580131.1"/>
    </source>
</evidence>
<name>A0A923KUW3_9FIRM</name>
<dbReference type="EMBL" id="JACONZ010000001">
    <property type="protein sequence ID" value="MBC5580131.1"/>
    <property type="molecule type" value="Genomic_DNA"/>
</dbReference>
<dbReference type="RefSeq" id="WP_186886503.1">
    <property type="nucleotide sequence ID" value="NZ_JACONZ010000001.1"/>
</dbReference>
<dbReference type="Pfam" id="PF14534">
    <property type="entry name" value="DUF4440"/>
    <property type="match status" value="1"/>
</dbReference>
<dbReference type="GO" id="GO:0003677">
    <property type="term" value="F:DNA binding"/>
    <property type="evidence" value="ECO:0007669"/>
    <property type="project" value="InterPro"/>
</dbReference>